<name>A0A2R4MI83_9HYPH</name>
<dbReference type="Pfam" id="PF04198">
    <property type="entry name" value="Sugar-bind"/>
    <property type="match status" value="1"/>
</dbReference>
<dbReference type="SUPFAM" id="SSF100950">
    <property type="entry name" value="NagB/RpiA/CoA transferase-like"/>
    <property type="match status" value="1"/>
</dbReference>
<gene>
    <name evidence="6" type="ORF">MXMO3_03242</name>
</gene>
<dbReference type="EMBL" id="CP021330">
    <property type="protein sequence ID" value="AVX05748.1"/>
    <property type="molecule type" value="Genomic_DNA"/>
</dbReference>
<dbReference type="KEGG" id="mmyr:MXMO3_03242"/>
<dbReference type="InterPro" id="IPR007324">
    <property type="entry name" value="Sugar-bd_dom_put"/>
</dbReference>
<organism evidence="6 7">
    <name type="scientific">Maritalea myrionectae</name>
    <dbReference type="NCBI Taxonomy" id="454601"/>
    <lineage>
        <taxon>Bacteria</taxon>
        <taxon>Pseudomonadati</taxon>
        <taxon>Pseudomonadota</taxon>
        <taxon>Alphaproteobacteria</taxon>
        <taxon>Hyphomicrobiales</taxon>
        <taxon>Devosiaceae</taxon>
        <taxon>Maritalea</taxon>
    </lineage>
</organism>
<dbReference type="PANTHER" id="PTHR34294:SF1">
    <property type="entry name" value="TRANSCRIPTIONAL REGULATOR LSRR"/>
    <property type="match status" value="1"/>
</dbReference>
<dbReference type="Gene3D" id="3.40.50.1360">
    <property type="match status" value="1"/>
</dbReference>
<dbReference type="GO" id="GO:0003677">
    <property type="term" value="F:DNA binding"/>
    <property type="evidence" value="ECO:0007669"/>
    <property type="project" value="UniProtKB-KW"/>
</dbReference>
<evidence type="ECO:0000259" key="5">
    <source>
        <dbReference type="Pfam" id="PF04198"/>
    </source>
</evidence>
<dbReference type="InterPro" id="IPR013324">
    <property type="entry name" value="RNA_pol_sigma_r3/r4-like"/>
</dbReference>
<dbReference type="SUPFAM" id="SSF88659">
    <property type="entry name" value="Sigma3 and sigma4 domains of RNA polymerase sigma factors"/>
    <property type="match status" value="1"/>
</dbReference>
<sequence length="325" mass="34691">MAYGKRRASGQVSGDEIVVEAAWLYYHDGLNQNEIADRLAVSRATVVNYLQEARERNYIRVTMAPDVFMGHKLSHQLREKFGLKAAFIVPNGLGDIQSRLTRAARGAAEWLPDLVAPGDKLGVAWGQTIYEMAELLVSSANVTIPDVEVAQLVGSMATPYGFTAEICSAHLAQGLGAACINLHAPAIVTNVDLARQLRAEPIIKNQLAALDQCNKAVFAAGSVCANSHVVMSGIASEDDLKTYVENGASGVLCGRFVDKVGKPVKGPLDERMIGVELDKLTDLEMGLLVSVGEDKAKAMAAVMNGGYATHLVTDAETAELILALD</sequence>
<evidence type="ECO:0000313" key="7">
    <source>
        <dbReference type="Proteomes" id="UP000258927"/>
    </source>
</evidence>
<proteinExistence type="inferred from homology"/>
<dbReference type="RefSeq" id="WP_117396533.1">
    <property type="nucleotide sequence ID" value="NZ_CP021330.1"/>
</dbReference>
<evidence type="ECO:0000313" key="6">
    <source>
        <dbReference type="EMBL" id="AVX05748.1"/>
    </source>
</evidence>
<keyword evidence="3" id="KW-0238">DNA-binding</keyword>
<dbReference type="PANTHER" id="PTHR34294">
    <property type="entry name" value="TRANSCRIPTIONAL REGULATOR-RELATED"/>
    <property type="match status" value="1"/>
</dbReference>
<dbReference type="Proteomes" id="UP000258927">
    <property type="component" value="Chromosome"/>
</dbReference>
<feature type="domain" description="Sugar-binding" evidence="5">
    <location>
        <begin position="72"/>
        <end position="323"/>
    </location>
</feature>
<evidence type="ECO:0000256" key="2">
    <source>
        <dbReference type="ARBA" id="ARBA00023015"/>
    </source>
</evidence>
<keyword evidence="2" id="KW-0805">Transcription regulation</keyword>
<dbReference type="GO" id="GO:0030246">
    <property type="term" value="F:carbohydrate binding"/>
    <property type="evidence" value="ECO:0007669"/>
    <property type="project" value="InterPro"/>
</dbReference>
<accession>A0A2R4MI83</accession>
<protein>
    <submittedName>
        <fullName evidence="6">Transcriptional regulator LsrR</fullName>
    </submittedName>
</protein>
<comment type="similarity">
    <text evidence="1">Belongs to the SorC transcriptional regulatory family.</text>
</comment>
<dbReference type="STRING" id="1122213.GCA_000423365_00934"/>
<evidence type="ECO:0000256" key="3">
    <source>
        <dbReference type="ARBA" id="ARBA00023125"/>
    </source>
</evidence>
<keyword evidence="7" id="KW-1185">Reference proteome</keyword>
<evidence type="ECO:0000256" key="4">
    <source>
        <dbReference type="ARBA" id="ARBA00023163"/>
    </source>
</evidence>
<dbReference type="Gene3D" id="1.10.10.10">
    <property type="entry name" value="Winged helix-like DNA-binding domain superfamily/Winged helix DNA-binding domain"/>
    <property type="match status" value="1"/>
</dbReference>
<dbReference type="AlphaFoldDB" id="A0A2R4MI83"/>
<keyword evidence="4" id="KW-0804">Transcription</keyword>
<dbReference type="InterPro" id="IPR036388">
    <property type="entry name" value="WH-like_DNA-bd_sf"/>
</dbReference>
<evidence type="ECO:0000256" key="1">
    <source>
        <dbReference type="ARBA" id="ARBA00010466"/>
    </source>
</evidence>
<dbReference type="InterPro" id="IPR051054">
    <property type="entry name" value="SorC_transcr_regulators"/>
</dbReference>
<dbReference type="InterPro" id="IPR037171">
    <property type="entry name" value="NagB/RpiA_transferase-like"/>
</dbReference>
<reference evidence="6 7" key="1">
    <citation type="submission" date="2017-05" db="EMBL/GenBank/DDBJ databases">
        <title>Genome Analysis of Maritalea myrionectae HL2708#5.</title>
        <authorList>
            <consortium name="Cotde Inc.-PKNU"/>
            <person name="Jang D."/>
            <person name="Oh H.-M."/>
        </authorList>
    </citation>
    <scope>NUCLEOTIDE SEQUENCE [LARGE SCALE GENOMIC DNA]</scope>
    <source>
        <strain evidence="6 7">HL2708#5</strain>
    </source>
</reference>